<dbReference type="Proteomes" id="UP001176961">
    <property type="component" value="Unassembled WGS sequence"/>
</dbReference>
<comment type="caution">
    <text evidence="1">The sequence shown here is derived from an EMBL/GenBank/DDBJ whole genome shotgun (WGS) entry which is preliminary data.</text>
</comment>
<evidence type="ECO:0000313" key="2">
    <source>
        <dbReference type="Proteomes" id="UP001176961"/>
    </source>
</evidence>
<proteinExistence type="predicted"/>
<organism evidence="1 2">
    <name type="scientific">Cylicocyclus nassatus</name>
    <name type="common">Nematode worm</name>
    <dbReference type="NCBI Taxonomy" id="53992"/>
    <lineage>
        <taxon>Eukaryota</taxon>
        <taxon>Metazoa</taxon>
        <taxon>Ecdysozoa</taxon>
        <taxon>Nematoda</taxon>
        <taxon>Chromadorea</taxon>
        <taxon>Rhabditida</taxon>
        <taxon>Rhabditina</taxon>
        <taxon>Rhabditomorpha</taxon>
        <taxon>Strongyloidea</taxon>
        <taxon>Strongylidae</taxon>
        <taxon>Cylicocyclus</taxon>
    </lineage>
</organism>
<keyword evidence="2" id="KW-1185">Reference proteome</keyword>
<sequence length="400" mass="46490">MPIQTSYSEVYGRTATYYSFDYIPNQVTNDRFHSNLCLLQHRCLPAERCRDKASRVTYKSTQTLRSDKDAHKAPTYRHYSKAAEAILEMDWKTDVERRQVLQAFAGKDYNSKRTTFARAAAAQKRTVLMSDAPEDLRELTGGEEFLGLQNEDLHIYFSEELVRIPILYAVSRFKTLETYKTIFALLNGALTTRNMRIILDYEKAAIRAAREVFPEAIIEGCAFHLAQAWNRRSADLGLRRFVRGPQKISVVANWWKTLKGHIAHEACRNFLNYLRTVWLTGVYANLWCKWEHEELRTTNIAEAFHSKLRTILSRRINPPFEELLDCIREQHTLALAKMLYAGENNTATKSLRSRDRLRREKINAAMAHFKEVVDDNDEVAVEDIVEYCLNMSRYVSEKLV</sequence>
<evidence type="ECO:0000313" key="1">
    <source>
        <dbReference type="EMBL" id="CAJ0604864.1"/>
    </source>
</evidence>
<evidence type="ECO:0008006" key="3">
    <source>
        <dbReference type="Google" id="ProtNLM"/>
    </source>
</evidence>
<name>A0AA36M9U7_CYLNA</name>
<reference evidence="1" key="1">
    <citation type="submission" date="2023-07" db="EMBL/GenBank/DDBJ databases">
        <authorList>
            <consortium name="CYATHOMIX"/>
        </authorList>
    </citation>
    <scope>NUCLEOTIDE SEQUENCE</scope>
    <source>
        <strain evidence="1">N/A</strain>
    </source>
</reference>
<dbReference type="AlphaFoldDB" id="A0AA36M9U7"/>
<dbReference type="EMBL" id="CATQJL010000316">
    <property type="protein sequence ID" value="CAJ0604864.1"/>
    <property type="molecule type" value="Genomic_DNA"/>
</dbReference>
<protein>
    <recommendedName>
        <fullName evidence="3">MULE transposase domain-containing protein</fullName>
    </recommendedName>
</protein>
<accession>A0AA36M9U7</accession>
<gene>
    <name evidence="1" type="ORF">CYNAS_LOCUS16847</name>
</gene>